<dbReference type="Gene3D" id="3.30.1150.10">
    <property type="match status" value="1"/>
</dbReference>
<keyword evidence="3" id="KW-1185">Reference proteome</keyword>
<dbReference type="AlphaFoldDB" id="A0A4R6TJE7"/>
<dbReference type="Proteomes" id="UP000295390">
    <property type="component" value="Unassembled WGS sequence"/>
</dbReference>
<comment type="caution">
    <text evidence="2">The sequence shown here is derived from an EMBL/GenBank/DDBJ whole genome shotgun (WGS) entry which is preliminary data.</text>
</comment>
<dbReference type="EMBL" id="SNYH01000002">
    <property type="protein sequence ID" value="TDQ28882.1"/>
    <property type="molecule type" value="Genomic_DNA"/>
</dbReference>
<evidence type="ECO:0000313" key="3">
    <source>
        <dbReference type="Proteomes" id="UP000295390"/>
    </source>
</evidence>
<accession>A0A4R6TJE7</accession>
<evidence type="ECO:0000313" key="2">
    <source>
        <dbReference type="EMBL" id="TDQ28882.1"/>
    </source>
</evidence>
<dbReference type="InterPro" id="IPR037682">
    <property type="entry name" value="TonB_C"/>
</dbReference>
<evidence type="ECO:0000259" key="1">
    <source>
        <dbReference type="Pfam" id="PF03544"/>
    </source>
</evidence>
<organism evidence="2 3">
    <name type="scientific">Tenacibaculum caenipelagi</name>
    <dbReference type="NCBI Taxonomy" id="1325435"/>
    <lineage>
        <taxon>Bacteria</taxon>
        <taxon>Pseudomonadati</taxon>
        <taxon>Bacteroidota</taxon>
        <taxon>Flavobacteriia</taxon>
        <taxon>Flavobacteriales</taxon>
        <taxon>Flavobacteriaceae</taxon>
        <taxon>Tenacibaculum</taxon>
    </lineage>
</organism>
<name>A0A4R6TJE7_9FLAO</name>
<reference evidence="2 3" key="1">
    <citation type="submission" date="2019-03" db="EMBL/GenBank/DDBJ databases">
        <title>Genomic Encyclopedia of Type Strains, Phase III (KMG-III): the genomes of soil and plant-associated and newly described type strains.</title>
        <authorList>
            <person name="Whitman W."/>
        </authorList>
    </citation>
    <scope>NUCLEOTIDE SEQUENCE [LARGE SCALE GENOMIC DNA]</scope>
    <source>
        <strain evidence="2 3">CECT 8283</strain>
    </source>
</reference>
<proteinExistence type="predicted"/>
<sequence length="249" mass="28664">MTMKTPKKHARKQLEQFSNIFMQLGLVLTLLVVFLVLEYETAKEIAVLEPANTQMHEEIWTFEMPATVKKEVIQAEVPRNKRVIKDISKPKIVDNDTDVATVIDLPVKESFVDITKLTQVKEDEDIDKNDDPILINNVQSTPVFKGCEGLSEEENRKCFERKIQQHVQRNFNASLAQDVGLSSGRYKILTQFIIDKSGNVRDVKIRAPHVKLEKETDRVVHKIPQFQPGKQNNKEVKVKYILPITFKVE</sequence>
<dbReference type="GO" id="GO:0055085">
    <property type="term" value="P:transmembrane transport"/>
    <property type="evidence" value="ECO:0007669"/>
    <property type="project" value="InterPro"/>
</dbReference>
<dbReference type="SUPFAM" id="SSF74653">
    <property type="entry name" value="TolA/TonB C-terminal domain"/>
    <property type="match status" value="1"/>
</dbReference>
<feature type="domain" description="TonB C-terminal" evidence="1">
    <location>
        <begin position="190"/>
        <end position="247"/>
    </location>
</feature>
<gene>
    <name evidence="2" type="ORF">DFQ07_1263</name>
</gene>
<protein>
    <submittedName>
        <fullName evidence="2">Protein TonB</fullName>
    </submittedName>
</protein>
<dbReference type="Pfam" id="PF03544">
    <property type="entry name" value="TonB_C"/>
    <property type="match status" value="1"/>
</dbReference>